<feature type="domain" description="Phage conserved hypothetical protein C-terminal" evidence="1">
    <location>
        <begin position="155"/>
        <end position="226"/>
    </location>
</feature>
<dbReference type="Pfam" id="PF09524">
    <property type="entry name" value="Phg_2220_C"/>
    <property type="match status" value="1"/>
</dbReference>
<dbReference type="Proteomes" id="UP000076603">
    <property type="component" value="Unassembled WGS sequence"/>
</dbReference>
<organism evidence="2 3">
    <name type="scientific">Clostridium magnum DSM 2767</name>
    <dbReference type="NCBI Taxonomy" id="1121326"/>
    <lineage>
        <taxon>Bacteria</taxon>
        <taxon>Bacillati</taxon>
        <taxon>Bacillota</taxon>
        <taxon>Clostridia</taxon>
        <taxon>Eubacteriales</taxon>
        <taxon>Clostridiaceae</taxon>
        <taxon>Clostridium</taxon>
    </lineage>
</organism>
<dbReference type="NCBIfam" id="TIGR02220">
    <property type="entry name" value="phg_TIGR02220"/>
    <property type="match status" value="1"/>
</dbReference>
<dbReference type="EMBL" id="LWAE01000010">
    <property type="protein sequence ID" value="KZL89157.1"/>
    <property type="molecule type" value="Genomic_DNA"/>
</dbReference>
<evidence type="ECO:0000313" key="3">
    <source>
        <dbReference type="Proteomes" id="UP000076603"/>
    </source>
</evidence>
<sequence>MKFTILGYNQAKLVELGLDVIDAALLRYFVDFKDSGTMVKETIEGELYYWLHYEGILKELPILALKKDSVYRRLKNMSKNNVLNHRTVINKGTYSYYNIGSNYIKLLSDSNPKPSDLNPYPYGLESVPPTDLNPQQKINLLKDKSIKDNNIYSQVIDYLNKAADTKYKATTNKTKKLIKVRIEDGFSVEDFYKVIDNKVSEWMNTTMEKYLRPETLFGPKFEGYLNQKNRGDVKDGAVEDGTRELQSDGLGFTV</sequence>
<dbReference type="PATRIC" id="fig|1121326.3.peg.5438"/>
<reference evidence="2 3" key="1">
    <citation type="submission" date="2016-04" db="EMBL/GenBank/DDBJ databases">
        <title>Genome sequence of Clostridium magnum DSM 2767.</title>
        <authorList>
            <person name="Poehlein A."/>
            <person name="Uhlig R."/>
            <person name="Fischer R."/>
            <person name="Bahl H."/>
            <person name="Daniel R."/>
        </authorList>
    </citation>
    <scope>NUCLEOTIDE SEQUENCE [LARGE SCALE GENOMIC DNA]</scope>
    <source>
        <strain evidence="2 3">DSM 2767</strain>
    </source>
</reference>
<comment type="caution">
    <text evidence="2">The sequence shown here is derived from an EMBL/GenBank/DDBJ whole genome shotgun (WGS) entry which is preliminary data.</text>
</comment>
<keyword evidence="3" id="KW-1185">Reference proteome</keyword>
<evidence type="ECO:0000259" key="1">
    <source>
        <dbReference type="Pfam" id="PF09524"/>
    </source>
</evidence>
<proteinExistence type="predicted"/>
<dbReference type="STRING" id="1121326.CLMAG_53750"/>
<dbReference type="AlphaFoldDB" id="A0A162QYL0"/>
<name>A0A162QYL0_9CLOT</name>
<evidence type="ECO:0000313" key="2">
    <source>
        <dbReference type="EMBL" id="KZL89157.1"/>
    </source>
</evidence>
<protein>
    <recommendedName>
        <fullName evidence="1">Phage conserved hypothetical protein C-terminal domain-containing protein</fullName>
    </recommendedName>
</protein>
<dbReference type="RefSeq" id="WP_066629537.1">
    <property type="nucleotide sequence ID" value="NZ_FQXL01000050.1"/>
</dbReference>
<dbReference type="InterPro" id="IPR011741">
    <property type="entry name" value="Phg_2220_C"/>
</dbReference>
<gene>
    <name evidence="2" type="ORF">CLMAG_53750</name>
</gene>
<accession>A0A162QYL0</accession>